<keyword evidence="7" id="KW-0411">Iron-sulfur</keyword>
<evidence type="ECO:0000256" key="4">
    <source>
        <dbReference type="ARBA" id="ARBA00022705"/>
    </source>
</evidence>
<evidence type="ECO:0000256" key="2">
    <source>
        <dbReference type="ARBA" id="ARBA00022485"/>
    </source>
</evidence>
<dbReference type="GO" id="GO:0006270">
    <property type="term" value="P:DNA replication initiation"/>
    <property type="evidence" value="ECO:0007669"/>
    <property type="project" value="TreeGrafter"/>
</dbReference>
<dbReference type="AlphaFoldDB" id="A0A9Q9F9K3"/>
<protein>
    <submittedName>
        <fullName evidence="9">DNA primase large subunit</fullName>
    </submittedName>
</protein>
<keyword evidence="5" id="KW-0479">Metal-binding</keyword>
<name>A0A9Q9F9K3_ENCHE</name>
<dbReference type="GO" id="GO:0051539">
    <property type="term" value="F:4 iron, 4 sulfur cluster binding"/>
    <property type="evidence" value="ECO:0007669"/>
    <property type="project" value="UniProtKB-KW"/>
</dbReference>
<keyword evidence="4" id="KW-0235">DNA replication</keyword>
<evidence type="ECO:0000313" key="10">
    <source>
        <dbReference type="Proteomes" id="UP001059546"/>
    </source>
</evidence>
<evidence type="ECO:0000313" key="9">
    <source>
        <dbReference type="EMBL" id="UTX43222.1"/>
    </source>
</evidence>
<dbReference type="EMBL" id="CP075151">
    <property type="protein sequence ID" value="UTX43222.1"/>
    <property type="molecule type" value="Genomic_DNA"/>
</dbReference>
<keyword evidence="3" id="KW-0639">Primosome</keyword>
<dbReference type="GO" id="GO:0046872">
    <property type="term" value="F:metal ion binding"/>
    <property type="evidence" value="ECO:0007669"/>
    <property type="project" value="UniProtKB-KW"/>
</dbReference>
<dbReference type="GO" id="GO:0006269">
    <property type="term" value="P:DNA replication, synthesis of primer"/>
    <property type="evidence" value="ECO:0007669"/>
    <property type="project" value="UniProtKB-KW"/>
</dbReference>
<dbReference type="PANTHER" id="PTHR10537">
    <property type="entry name" value="DNA PRIMASE LARGE SUBUNIT"/>
    <property type="match status" value="1"/>
</dbReference>
<dbReference type="Pfam" id="PF04104">
    <property type="entry name" value="DNA_primase_lrg"/>
    <property type="match status" value="1"/>
</dbReference>
<feature type="domain" description="DNA primase large subunit C-terminal" evidence="8">
    <location>
        <begin position="231"/>
        <end position="386"/>
    </location>
</feature>
<dbReference type="Pfam" id="PF26466">
    <property type="entry name" value="DNA_primase_lrg_N"/>
    <property type="match status" value="1"/>
</dbReference>
<keyword evidence="6" id="KW-0408">Iron</keyword>
<dbReference type="GO" id="GO:0005658">
    <property type="term" value="C:alpha DNA polymerase:primase complex"/>
    <property type="evidence" value="ECO:0007669"/>
    <property type="project" value="TreeGrafter"/>
</dbReference>
<gene>
    <name evidence="9" type="ORF">GPU96_05g09630</name>
</gene>
<evidence type="ECO:0000256" key="6">
    <source>
        <dbReference type="ARBA" id="ARBA00023004"/>
    </source>
</evidence>
<accession>A0A9Q9F9K3</accession>
<dbReference type="PANTHER" id="PTHR10537:SF3">
    <property type="entry name" value="DNA PRIMASE LARGE SUBUNIT"/>
    <property type="match status" value="1"/>
</dbReference>
<evidence type="ECO:0000256" key="7">
    <source>
        <dbReference type="ARBA" id="ARBA00023014"/>
    </source>
</evidence>
<dbReference type="Gene3D" id="1.20.930.80">
    <property type="match status" value="1"/>
</dbReference>
<dbReference type="InterPro" id="IPR007238">
    <property type="entry name" value="DNA_primase_lsu_euk/arc"/>
</dbReference>
<comment type="cofactor">
    <cofactor evidence="1">
        <name>[4Fe-4S] cluster</name>
        <dbReference type="ChEBI" id="CHEBI:49883"/>
    </cofactor>
</comment>
<evidence type="ECO:0000256" key="3">
    <source>
        <dbReference type="ARBA" id="ARBA00022515"/>
    </source>
</evidence>
<evidence type="ECO:0000256" key="5">
    <source>
        <dbReference type="ARBA" id="ARBA00022723"/>
    </source>
</evidence>
<evidence type="ECO:0000256" key="1">
    <source>
        <dbReference type="ARBA" id="ARBA00001966"/>
    </source>
</evidence>
<proteinExistence type="predicted"/>
<dbReference type="InterPro" id="IPR058560">
    <property type="entry name" value="DNA_primase_C"/>
</dbReference>
<keyword evidence="2" id="KW-0004">4Fe-4S</keyword>
<organism evidence="9 10">
    <name type="scientific">Encephalitozoon hellem</name>
    <name type="common">Microsporidian parasite</name>
    <dbReference type="NCBI Taxonomy" id="27973"/>
    <lineage>
        <taxon>Eukaryota</taxon>
        <taxon>Fungi</taxon>
        <taxon>Fungi incertae sedis</taxon>
        <taxon>Microsporidia</taxon>
        <taxon>Unikaryonidae</taxon>
        <taxon>Encephalitozoon</taxon>
    </lineage>
</organism>
<reference evidence="9" key="1">
    <citation type="submission" date="2021-05" db="EMBL/GenBank/DDBJ databases">
        <title>Encephalitozoon hellem ATCC 50604 Complete Genome.</title>
        <authorList>
            <person name="Mascarenhas dos Santos A.C."/>
            <person name="Julian A.T."/>
            <person name="Pombert J.-F."/>
        </authorList>
    </citation>
    <scope>NUCLEOTIDE SEQUENCE</scope>
    <source>
        <strain evidence="9">ATCC 50604</strain>
    </source>
</reference>
<evidence type="ECO:0000259" key="8">
    <source>
        <dbReference type="Pfam" id="PF04104"/>
    </source>
</evidence>
<sequence>MKRVKAVKENGWPGITFYTTLSKSSVDYETFRRYAERRMEILRGEVGEAVLSKYFSMDAEDDILSHFFCRVVCSQDPWTATWFVNAEVNLLRHKISKNPSGARSFFLTEILPHMEGAKVEDGILMLGMKSRYNPDVAGGMVSSNILVHFTKVIDLVGKRAVIPERGYIRLNDEGVRSMLVNEYRRYLDGRMDELVETSLRDPDERMKALSTELLASSTKCERNISFSLDESEKYLPPCIQAIMEKLRRNKHLKYNDRQILCLFLKDCGMSIDDAIDFFRNSFKVGREVFDKEYLYSIRHNYGLEGKRANYSCFTCSKIANTTNEERKSSCPFVEDEEYIRKLSEEAEVDIEDVIGVGSFNGKCTRFLEKLTHRKQERLVVTPIRYYFECKSLGEGAEKT</sequence>
<dbReference type="Proteomes" id="UP001059546">
    <property type="component" value="Chromosome V"/>
</dbReference>